<dbReference type="Proteomes" id="UP000805193">
    <property type="component" value="Unassembled WGS sequence"/>
</dbReference>
<reference evidence="1 2" key="1">
    <citation type="journal article" date="2020" name="Cell">
        <title>Large-Scale Comparative Analyses of Tick Genomes Elucidate Their Genetic Diversity and Vector Capacities.</title>
        <authorList>
            <consortium name="Tick Genome and Microbiome Consortium (TIGMIC)"/>
            <person name="Jia N."/>
            <person name="Wang J."/>
            <person name="Shi W."/>
            <person name="Du L."/>
            <person name="Sun Y."/>
            <person name="Zhan W."/>
            <person name="Jiang J.F."/>
            <person name="Wang Q."/>
            <person name="Zhang B."/>
            <person name="Ji P."/>
            <person name="Bell-Sakyi L."/>
            <person name="Cui X.M."/>
            <person name="Yuan T.T."/>
            <person name="Jiang B.G."/>
            <person name="Yang W.F."/>
            <person name="Lam T.T."/>
            <person name="Chang Q.C."/>
            <person name="Ding S.J."/>
            <person name="Wang X.J."/>
            <person name="Zhu J.G."/>
            <person name="Ruan X.D."/>
            <person name="Zhao L."/>
            <person name="Wei J.T."/>
            <person name="Ye R.Z."/>
            <person name="Que T.C."/>
            <person name="Du C.H."/>
            <person name="Zhou Y.H."/>
            <person name="Cheng J.X."/>
            <person name="Dai P.F."/>
            <person name="Guo W.B."/>
            <person name="Han X.H."/>
            <person name="Huang E.J."/>
            <person name="Li L.F."/>
            <person name="Wei W."/>
            <person name="Gao Y.C."/>
            <person name="Liu J.Z."/>
            <person name="Shao H.Z."/>
            <person name="Wang X."/>
            <person name="Wang C.C."/>
            <person name="Yang T.C."/>
            <person name="Huo Q.B."/>
            <person name="Li W."/>
            <person name="Chen H.Y."/>
            <person name="Chen S.E."/>
            <person name="Zhou L.G."/>
            <person name="Ni X.B."/>
            <person name="Tian J.H."/>
            <person name="Sheng Y."/>
            <person name="Liu T."/>
            <person name="Pan Y.S."/>
            <person name="Xia L.Y."/>
            <person name="Li J."/>
            <person name="Zhao F."/>
            <person name="Cao W.C."/>
        </authorList>
    </citation>
    <scope>NUCLEOTIDE SEQUENCE [LARGE SCALE GENOMIC DNA]</scope>
    <source>
        <strain evidence="1">Iper-2018</strain>
    </source>
</reference>
<name>A0AC60R1A7_IXOPE</name>
<keyword evidence="2" id="KW-1185">Reference proteome</keyword>
<evidence type="ECO:0000313" key="2">
    <source>
        <dbReference type="Proteomes" id="UP000805193"/>
    </source>
</evidence>
<gene>
    <name evidence="1" type="ORF">HPB47_016295</name>
</gene>
<protein>
    <submittedName>
        <fullName evidence="1">Uncharacterized protein</fullName>
    </submittedName>
</protein>
<organism evidence="1 2">
    <name type="scientific">Ixodes persulcatus</name>
    <name type="common">Taiga tick</name>
    <dbReference type="NCBI Taxonomy" id="34615"/>
    <lineage>
        <taxon>Eukaryota</taxon>
        <taxon>Metazoa</taxon>
        <taxon>Ecdysozoa</taxon>
        <taxon>Arthropoda</taxon>
        <taxon>Chelicerata</taxon>
        <taxon>Arachnida</taxon>
        <taxon>Acari</taxon>
        <taxon>Parasitiformes</taxon>
        <taxon>Ixodida</taxon>
        <taxon>Ixodoidea</taxon>
        <taxon>Ixodidae</taxon>
        <taxon>Ixodinae</taxon>
        <taxon>Ixodes</taxon>
    </lineage>
</organism>
<dbReference type="EMBL" id="JABSTQ010000049">
    <property type="protein sequence ID" value="KAG0445720.1"/>
    <property type="molecule type" value="Genomic_DNA"/>
</dbReference>
<accession>A0AC60R1A7</accession>
<sequence>MVDVSISVYDEKVDIRLVGVLTYELLVGKPPFQCKTARETHRAAFALSTSSFPTSSANQRETSSPRKILATLPVSPSATAILMAGDSFSCCISGLDHLGLSSHKMQQQKECTALKGLLALLRKLKSTPDRELRILLLGLDNAGKTTILKKLASEDVAHITPTQLYVIDSSDRKRFEETGVELAELLTEDKLFGVPLLVFANKQDLFNSAPAGELAEGLNLPAIRDRAWQIQACSALSGEGLKV</sequence>
<proteinExistence type="predicted"/>
<evidence type="ECO:0000313" key="1">
    <source>
        <dbReference type="EMBL" id="KAG0445720.1"/>
    </source>
</evidence>
<comment type="caution">
    <text evidence="1">The sequence shown here is derived from an EMBL/GenBank/DDBJ whole genome shotgun (WGS) entry which is preliminary data.</text>
</comment>